<dbReference type="InterPro" id="IPR050659">
    <property type="entry name" value="Peptidase_M24B"/>
</dbReference>
<feature type="domain" description="Creatinase N-terminal" evidence="2">
    <location>
        <begin position="18"/>
        <end position="163"/>
    </location>
</feature>
<dbReference type="EMBL" id="FMVW01000004">
    <property type="protein sequence ID" value="SCZ36661.1"/>
    <property type="molecule type" value="Genomic_DNA"/>
</dbReference>
<dbReference type="Pfam" id="PF00557">
    <property type="entry name" value="Peptidase_M24"/>
    <property type="match status" value="1"/>
</dbReference>
<dbReference type="SUPFAM" id="SSF53092">
    <property type="entry name" value="Creatinase/prolidase N-terminal domain"/>
    <property type="match status" value="1"/>
</dbReference>
<keyword evidence="3" id="KW-0378">Hydrolase</keyword>
<evidence type="ECO:0000259" key="1">
    <source>
        <dbReference type="Pfam" id="PF00557"/>
    </source>
</evidence>
<dbReference type="CDD" id="cd01066">
    <property type="entry name" value="APP_MetAP"/>
    <property type="match status" value="1"/>
</dbReference>
<protein>
    <submittedName>
        <fullName evidence="3">Ectoine hydrolase</fullName>
    </submittedName>
</protein>
<dbReference type="SUPFAM" id="SSF55920">
    <property type="entry name" value="Creatinase/aminopeptidase"/>
    <property type="match status" value="1"/>
</dbReference>
<evidence type="ECO:0000259" key="2">
    <source>
        <dbReference type="Pfam" id="PF01321"/>
    </source>
</evidence>
<sequence length="398" mass="43532">MEFGKNNTPFREDEFAQRLVSTKRAMEAAGLDVLIVCDPANMNYLTGYDGWSFYVHQAVIVAQDLDQPLWVGRNQDVNGAHLTTILSEENVIGYADEYVQSLTRHPMQVVASTIAERGLGSGRIGVEADSYYFTARAQAVLADELPDAVFSDAGVLVNWLRCVKSDAEIALIRQAARITERIMQRAVDLIDVGVPQSEVAAAILETGVRGIPGEGGYGGDYPAIMPLMPSGVGTSCPHITWRDEPFLAQTGTTVEIAGVRHRYHAPMSRTVYLGTPPQKMLDAAKIVDEGIDAGLAAARPGATAHDVYAAWSGVIARHGIFKESRCGYSFGLNYPPDWGERTLSLRAGDQTVLQPNMTIHFMPGLWLDDWGIEISEPIRITQSGVEQFCTFSRELVVK</sequence>
<dbReference type="STRING" id="1120955.SAMN03080610_02019"/>
<dbReference type="Gene3D" id="3.40.350.10">
    <property type="entry name" value="Creatinase/prolidase N-terminal domain"/>
    <property type="match status" value="1"/>
</dbReference>
<dbReference type="RefSeq" id="WP_092812212.1">
    <property type="nucleotide sequence ID" value="NZ_FMVW01000004.1"/>
</dbReference>
<dbReference type="Gene3D" id="3.90.230.10">
    <property type="entry name" value="Creatinase/methionine aminopeptidase superfamily"/>
    <property type="match status" value="1"/>
</dbReference>
<keyword evidence="4" id="KW-1185">Reference proteome</keyword>
<proteinExistence type="predicted"/>
<evidence type="ECO:0000313" key="4">
    <source>
        <dbReference type="Proteomes" id="UP000199347"/>
    </source>
</evidence>
<dbReference type="PANTHER" id="PTHR46112">
    <property type="entry name" value="AMINOPEPTIDASE"/>
    <property type="match status" value="1"/>
</dbReference>
<dbReference type="Pfam" id="PF01321">
    <property type="entry name" value="Creatinase_N"/>
    <property type="match status" value="1"/>
</dbReference>
<feature type="domain" description="Peptidase M24" evidence="1">
    <location>
        <begin position="171"/>
        <end position="381"/>
    </location>
</feature>
<gene>
    <name evidence="3" type="ORF">SAMN03080610_02019</name>
</gene>
<dbReference type="AlphaFoldDB" id="A0A1G5NIS6"/>
<dbReference type="InterPro" id="IPR029149">
    <property type="entry name" value="Creatin/AminoP/Spt16_N"/>
</dbReference>
<evidence type="ECO:0000313" key="3">
    <source>
        <dbReference type="EMBL" id="SCZ36661.1"/>
    </source>
</evidence>
<reference evidence="4" key="1">
    <citation type="submission" date="2016-10" db="EMBL/GenBank/DDBJ databases">
        <authorList>
            <person name="Varghese N."/>
            <person name="Submissions S."/>
        </authorList>
    </citation>
    <scope>NUCLEOTIDE SEQUENCE [LARGE SCALE GENOMIC DNA]</scope>
    <source>
        <strain evidence="4">DSM 2698</strain>
    </source>
</reference>
<name>A0A1G5NIS6_AFIMA</name>
<accession>A0A1G5NIS6</accession>
<dbReference type="PANTHER" id="PTHR46112:SF2">
    <property type="entry name" value="XAA-PRO AMINOPEPTIDASE P-RELATED"/>
    <property type="match status" value="1"/>
</dbReference>
<dbReference type="InterPro" id="IPR000587">
    <property type="entry name" value="Creatinase_N"/>
</dbReference>
<dbReference type="GO" id="GO:0016787">
    <property type="term" value="F:hydrolase activity"/>
    <property type="evidence" value="ECO:0007669"/>
    <property type="project" value="UniProtKB-KW"/>
</dbReference>
<dbReference type="InterPro" id="IPR036005">
    <property type="entry name" value="Creatinase/aminopeptidase-like"/>
</dbReference>
<dbReference type="OrthoDB" id="9761809at2"/>
<dbReference type="InterPro" id="IPR000994">
    <property type="entry name" value="Pept_M24"/>
</dbReference>
<dbReference type="Proteomes" id="UP000199347">
    <property type="component" value="Unassembled WGS sequence"/>
</dbReference>
<organism evidence="3 4">
    <name type="scientific">Afifella marina DSM 2698</name>
    <dbReference type="NCBI Taxonomy" id="1120955"/>
    <lineage>
        <taxon>Bacteria</taxon>
        <taxon>Pseudomonadati</taxon>
        <taxon>Pseudomonadota</taxon>
        <taxon>Alphaproteobacteria</taxon>
        <taxon>Hyphomicrobiales</taxon>
        <taxon>Afifellaceae</taxon>
        <taxon>Afifella</taxon>
    </lineage>
</organism>